<dbReference type="InParanoid" id="D6X2D9"/>
<gene>
    <name evidence="2" type="primary">GLEAN_12021</name>
    <name evidence="2" type="ORF">TcasGA2_TC012021</name>
</gene>
<accession>D6X2D9</accession>
<dbReference type="Proteomes" id="UP000007266">
    <property type="component" value="Linkage group 9"/>
</dbReference>
<proteinExistence type="predicted"/>
<dbReference type="EMBL" id="KQ971371">
    <property type="protein sequence ID" value="EFA09873.1"/>
    <property type="molecule type" value="Genomic_DNA"/>
</dbReference>
<reference evidence="2 3" key="2">
    <citation type="journal article" date="2010" name="Nucleic Acids Res.">
        <title>BeetleBase in 2010: revisions to provide comprehensive genomic information for Tribolium castaneum.</title>
        <authorList>
            <person name="Kim H.S."/>
            <person name="Murphy T."/>
            <person name="Xia J."/>
            <person name="Caragea D."/>
            <person name="Park Y."/>
            <person name="Beeman R.W."/>
            <person name="Lorenzen M.D."/>
            <person name="Butcher S."/>
            <person name="Manak J.R."/>
            <person name="Brown S.J."/>
        </authorList>
    </citation>
    <scope>GENOME REANNOTATION</scope>
    <source>
        <strain evidence="2 3">Georgia GA2</strain>
    </source>
</reference>
<evidence type="ECO:0000313" key="3">
    <source>
        <dbReference type="Proteomes" id="UP000007266"/>
    </source>
</evidence>
<protein>
    <submittedName>
        <fullName evidence="2">Uncharacterized protein</fullName>
    </submittedName>
</protein>
<dbReference type="AlphaFoldDB" id="D6X2D9"/>
<feature type="region of interest" description="Disordered" evidence="1">
    <location>
        <begin position="34"/>
        <end position="72"/>
    </location>
</feature>
<dbReference type="HOGENOM" id="CLU_1612976_0_0_1"/>
<reference evidence="2 3" key="1">
    <citation type="journal article" date="2008" name="Nature">
        <title>The genome of the model beetle and pest Tribolium castaneum.</title>
        <authorList>
            <consortium name="Tribolium Genome Sequencing Consortium"/>
            <person name="Richards S."/>
            <person name="Gibbs R.A."/>
            <person name="Weinstock G.M."/>
            <person name="Brown S.J."/>
            <person name="Denell R."/>
            <person name="Beeman R.W."/>
            <person name="Gibbs R."/>
            <person name="Beeman R.W."/>
            <person name="Brown S.J."/>
            <person name="Bucher G."/>
            <person name="Friedrich M."/>
            <person name="Grimmelikhuijzen C.J."/>
            <person name="Klingler M."/>
            <person name="Lorenzen M."/>
            <person name="Richards S."/>
            <person name="Roth S."/>
            <person name="Schroder R."/>
            <person name="Tautz D."/>
            <person name="Zdobnov E.M."/>
            <person name="Muzny D."/>
            <person name="Gibbs R.A."/>
            <person name="Weinstock G.M."/>
            <person name="Attaway T."/>
            <person name="Bell S."/>
            <person name="Buhay C.J."/>
            <person name="Chandrabose M.N."/>
            <person name="Chavez D."/>
            <person name="Clerk-Blankenburg K.P."/>
            <person name="Cree A."/>
            <person name="Dao M."/>
            <person name="Davis C."/>
            <person name="Chacko J."/>
            <person name="Dinh H."/>
            <person name="Dugan-Rocha S."/>
            <person name="Fowler G."/>
            <person name="Garner T.T."/>
            <person name="Garnes J."/>
            <person name="Gnirke A."/>
            <person name="Hawes A."/>
            <person name="Hernandez J."/>
            <person name="Hines S."/>
            <person name="Holder M."/>
            <person name="Hume J."/>
            <person name="Jhangiani S.N."/>
            <person name="Joshi V."/>
            <person name="Khan Z.M."/>
            <person name="Jackson L."/>
            <person name="Kovar C."/>
            <person name="Kowis A."/>
            <person name="Lee S."/>
            <person name="Lewis L.R."/>
            <person name="Margolis J."/>
            <person name="Morgan M."/>
            <person name="Nazareth L.V."/>
            <person name="Nguyen N."/>
            <person name="Okwuonu G."/>
            <person name="Parker D."/>
            <person name="Richards S."/>
            <person name="Ruiz S.J."/>
            <person name="Santibanez J."/>
            <person name="Savard J."/>
            <person name="Scherer S.E."/>
            <person name="Schneider B."/>
            <person name="Sodergren E."/>
            <person name="Tautz D."/>
            <person name="Vattahil S."/>
            <person name="Villasana D."/>
            <person name="White C.S."/>
            <person name="Wright R."/>
            <person name="Park Y."/>
            <person name="Beeman R.W."/>
            <person name="Lord J."/>
            <person name="Oppert B."/>
            <person name="Lorenzen M."/>
            <person name="Brown S."/>
            <person name="Wang L."/>
            <person name="Savard J."/>
            <person name="Tautz D."/>
            <person name="Richards S."/>
            <person name="Weinstock G."/>
            <person name="Gibbs R.A."/>
            <person name="Liu Y."/>
            <person name="Worley K."/>
            <person name="Weinstock G."/>
            <person name="Elsik C.G."/>
            <person name="Reese J.T."/>
            <person name="Elhaik E."/>
            <person name="Landan G."/>
            <person name="Graur D."/>
            <person name="Arensburger P."/>
            <person name="Atkinson P."/>
            <person name="Beeman R.W."/>
            <person name="Beidler J."/>
            <person name="Brown S.J."/>
            <person name="Demuth J.P."/>
            <person name="Drury D.W."/>
            <person name="Du Y.Z."/>
            <person name="Fujiwara H."/>
            <person name="Lorenzen M."/>
            <person name="Maselli V."/>
            <person name="Osanai M."/>
            <person name="Park Y."/>
            <person name="Robertson H.M."/>
            <person name="Tu Z."/>
            <person name="Wang J.J."/>
            <person name="Wang S."/>
            <person name="Richards S."/>
            <person name="Song H."/>
            <person name="Zhang L."/>
            <person name="Sodergren E."/>
            <person name="Werner D."/>
            <person name="Stanke M."/>
            <person name="Morgenstern B."/>
            <person name="Solovyev V."/>
            <person name="Kosarev P."/>
            <person name="Brown G."/>
            <person name="Chen H.C."/>
            <person name="Ermolaeva O."/>
            <person name="Hlavina W."/>
            <person name="Kapustin Y."/>
            <person name="Kiryutin B."/>
            <person name="Kitts P."/>
            <person name="Maglott D."/>
            <person name="Pruitt K."/>
            <person name="Sapojnikov V."/>
            <person name="Souvorov A."/>
            <person name="Mackey A.J."/>
            <person name="Waterhouse R.M."/>
            <person name="Wyder S."/>
            <person name="Zdobnov E.M."/>
            <person name="Zdobnov E.M."/>
            <person name="Wyder S."/>
            <person name="Kriventseva E.V."/>
            <person name="Kadowaki T."/>
            <person name="Bork P."/>
            <person name="Aranda M."/>
            <person name="Bao R."/>
            <person name="Beermann A."/>
            <person name="Berns N."/>
            <person name="Bolognesi R."/>
            <person name="Bonneton F."/>
            <person name="Bopp D."/>
            <person name="Brown S.J."/>
            <person name="Bucher G."/>
            <person name="Butts T."/>
            <person name="Chaumot A."/>
            <person name="Denell R.E."/>
            <person name="Ferrier D.E."/>
            <person name="Friedrich M."/>
            <person name="Gordon C.M."/>
            <person name="Jindra M."/>
            <person name="Klingler M."/>
            <person name="Lan Q."/>
            <person name="Lattorff H.M."/>
            <person name="Laudet V."/>
            <person name="von Levetsow C."/>
            <person name="Liu Z."/>
            <person name="Lutz R."/>
            <person name="Lynch J.A."/>
            <person name="da Fonseca R.N."/>
            <person name="Posnien N."/>
            <person name="Reuter R."/>
            <person name="Roth S."/>
            <person name="Savard J."/>
            <person name="Schinko J.B."/>
            <person name="Schmitt C."/>
            <person name="Schoppmeier M."/>
            <person name="Schroder R."/>
            <person name="Shippy T.D."/>
            <person name="Simonnet F."/>
            <person name="Marques-Souza H."/>
            <person name="Tautz D."/>
            <person name="Tomoyasu Y."/>
            <person name="Trauner J."/>
            <person name="Van der Zee M."/>
            <person name="Vervoort M."/>
            <person name="Wittkopp N."/>
            <person name="Wimmer E.A."/>
            <person name="Yang X."/>
            <person name="Jones A.K."/>
            <person name="Sattelle D.B."/>
            <person name="Ebert P.R."/>
            <person name="Nelson D."/>
            <person name="Scott J.G."/>
            <person name="Beeman R.W."/>
            <person name="Muthukrishnan S."/>
            <person name="Kramer K.J."/>
            <person name="Arakane Y."/>
            <person name="Beeman R.W."/>
            <person name="Zhu Q."/>
            <person name="Hogenkamp D."/>
            <person name="Dixit R."/>
            <person name="Oppert B."/>
            <person name="Jiang H."/>
            <person name="Zou Z."/>
            <person name="Marshall J."/>
            <person name="Elpidina E."/>
            <person name="Vinokurov K."/>
            <person name="Oppert C."/>
            <person name="Zou Z."/>
            <person name="Evans J."/>
            <person name="Lu Z."/>
            <person name="Zhao P."/>
            <person name="Sumathipala N."/>
            <person name="Altincicek B."/>
            <person name="Vilcinskas A."/>
            <person name="Williams M."/>
            <person name="Hultmark D."/>
            <person name="Hetru C."/>
            <person name="Jiang H."/>
            <person name="Grimmelikhuijzen C.J."/>
            <person name="Hauser F."/>
            <person name="Cazzamali G."/>
            <person name="Williamson M."/>
            <person name="Park Y."/>
            <person name="Li B."/>
            <person name="Tanaka Y."/>
            <person name="Predel R."/>
            <person name="Neupert S."/>
            <person name="Schachtner J."/>
            <person name="Verleyen P."/>
            <person name="Raible F."/>
            <person name="Bork P."/>
            <person name="Friedrich M."/>
            <person name="Walden K.K."/>
            <person name="Robertson H.M."/>
            <person name="Angeli S."/>
            <person name="Foret S."/>
            <person name="Bucher G."/>
            <person name="Schuetz S."/>
            <person name="Maleszka R."/>
            <person name="Wimmer E.A."/>
            <person name="Beeman R.W."/>
            <person name="Lorenzen M."/>
            <person name="Tomoyasu Y."/>
            <person name="Miller S.C."/>
            <person name="Grossmann D."/>
            <person name="Bucher G."/>
        </authorList>
    </citation>
    <scope>NUCLEOTIDE SEQUENCE [LARGE SCALE GENOMIC DNA]</scope>
    <source>
        <strain evidence="2 3">Georgia GA2</strain>
    </source>
</reference>
<evidence type="ECO:0000313" key="2">
    <source>
        <dbReference type="EMBL" id="EFA09873.1"/>
    </source>
</evidence>
<keyword evidence="3" id="KW-1185">Reference proteome</keyword>
<sequence>MAIVRRIERVSFSRTTITTVKTNSNSRLRNWQTALLPPPTAGHLPPRPTSAVNHREKPRSASVQPTPPRRRIPPPPPLLIDELCMGPLVLAKKSHCNCTKFLVSFITDQLKSRRKVWPAHTRIISIDSTKPVCYMRDRTFDGQSIRGYTLMHTPEAVQDNEQDAV</sequence>
<organism evidence="2 3">
    <name type="scientific">Tribolium castaneum</name>
    <name type="common">Red flour beetle</name>
    <dbReference type="NCBI Taxonomy" id="7070"/>
    <lineage>
        <taxon>Eukaryota</taxon>
        <taxon>Metazoa</taxon>
        <taxon>Ecdysozoa</taxon>
        <taxon>Arthropoda</taxon>
        <taxon>Hexapoda</taxon>
        <taxon>Insecta</taxon>
        <taxon>Pterygota</taxon>
        <taxon>Neoptera</taxon>
        <taxon>Endopterygota</taxon>
        <taxon>Coleoptera</taxon>
        <taxon>Polyphaga</taxon>
        <taxon>Cucujiformia</taxon>
        <taxon>Tenebrionidae</taxon>
        <taxon>Tenebrionidae incertae sedis</taxon>
        <taxon>Tribolium</taxon>
    </lineage>
</organism>
<name>D6X2D9_TRICA</name>
<feature type="compositionally biased region" description="Pro residues" evidence="1">
    <location>
        <begin position="36"/>
        <end position="48"/>
    </location>
</feature>
<evidence type="ECO:0000256" key="1">
    <source>
        <dbReference type="SAM" id="MobiDB-lite"/>
    </source>
</evidence>